<dbReference type="Proteomes" id="UP000799118">
    <property type="component" value="Unassembled WGS sequence"/>
</dbReference>
<evidence type="ECO:0000313" key="2">
    <source>
        <dbReference type="EMBL" id="KAE9397780.1"/>
    </source>
</evidence>
<accession>A0A6A4HJB4</accession>
<protein>
    <submittedName>
        <fullName evidence="2">Uncharacterized protein</fullName>
    </submittedName>
</protein>
<feature type="compositionally biased region" description="Acidic residues" evidence="1">
    <location>
        <begin position="217"/>
        <end position="230"/>
    </location>
</feature>
<evidence type="ECO:0000313" key="3">
    <source>
        <dbReference type="Proteomes" id="UP000799118"/>
    </source>
</evidence>
<dbReference type="AlphaFoldDB" id="A0A6A4HJB4"/>
<keyword evidence="3" id="KW-1185">Reference proteome</keyword>
<feature type="compositionally biased region" description="Basic and acidic residues" evidence="1">
    <location>
        <begin position="247"/>
        <end position="274"/>
    </location>
</feature>
<proteinExistence type="predicted"/>
<organism evidence="2 3">
    <name type="scientific">Gymnopus androsaceus JB14</name>
    <dbReference type="NCBI Taxonomy" id="1447944"/>
    <lineage>
        <taxon>Eukaryota</taxon>
        <taxon>Fungi</taxon>
        <taxon>Dikarya</taxon>
        <taxon>Basidiomycota</taxon>
        <taxon>Agaricomycotina</taxon>
        <taxon>Agaricomycetes</taxon>
        <taxon>Agaricomycetidae</taxon>
        <taxon>Agaricales</taxon>
        <taxon>Marasmiineae</taxon>
        <taxon>Omphalotaceae</taxon>
        <taxon>Gymnopus</taxon>
    </lineage>
</organism>
<dbReference type="EMBL" id="ML769492">
    <property type="protein sequence ID" value="KAE9397780.1"/>
    <property type="molecule type" value="Genomic_DNA"/>
</dbReference>
<feature type="region of interest" description="Disordered" evidence="1">
    <location>
        <begin position="369"/>
        <end position="389"/>
    </location>
</feature>
<feature type="region of interest" description="Disordered" evidence="1">
    <location>
        <begin position="214"/>
        <end position="322"/>
    </location>
</feature>
<name>A0A6A4HJB4_9AGAR</name>
<sequence>MPETSLVRCKHGPLNDYISFQARSKHKSRQPRMSYAVLRDLRFLLAFLLETLMKDKDATVDEIMDRLEHDHKTAKRQKSLDFAEYFELAISGRSGNAKKVSTSRFPKDPFHYRPARKMQNVAWKYGAKLESIRFFEFPEETNVGNGSISLLPDKFGRIRENNGSISRLFWRLPGVSVGALLMLPLRELEIIPHRYFTPELVELCYYLSQTYRNATDSDSDNNSDDDDDDDKGGRGRSKVGGGGGKRKRDDGPEKASKKARKEPPQRGGAGEKGRGGGSRKRKRDACQKPTQRSERLRKRGGCGTGSSEKLAPKPIQDHRQTYSGTFTFGPKWTASMIISKQYGVSHPAPWEQPKDSQLLVLRRPQKLRPANLAPHFPTVTGQSHQHRRV</sequence>
<reference evidence="2" key="1">
    <citation type="journal article" date="2019" name="Environ. Microbiol.">
        <title>Fungal ecological strategies reflected in gene transcription - a case study of two litter decomposers.</title>
        <authorList>
            <person name="Barbi F."/>
            <person name="Kohler A."/>
            <person name="Barry K."/>
            <person name="Baskaran P."/>
            <person name="Daum C."/>
            <person name="Fauchery L."/>
            <person name="Ihrmark K."/>
            <person name="Kuo A."/>
            <person name="LaButti K."/>
            <person name="Lipzen A."/>
            <person name="Morin E."/>
            <person name="Grigoriev I.V."/>
            <person name="Henrissat B."/>
            <person name="Lindahl B."/>
            <person name="Martin F."/>
        </authorList>
    </citation>
    <scope>NUCLEOTIDE SEQUENCE</scope>
    <source>
        <strain evidence="2">JB14</strain>
    </source>
</reference>
<gene>
    <name evidence="2" type="ORF">BT96DRAFT_995483</name>
</gene>
<evidence type="ECO:0000256" key="1">
    <source>
        <dbReference type="SAM" id="MobiDB-lite"/>
    </source>
</evidence>